<gene>
    <name evidence="3" type="ORF">GSPATT00036003001</name>
</gene>
<keyword evidence="4" id="KW-1185">Reference proteome</keyword>
<organism evidence="3 4">
    <name type="scientific">Paramecium tetraurelia</name>
    <dbReference type="NCBI Taxonomy" id="5888"/>
    <lineage>
        <taxon>Eukaryota</taxon>
        <taxon>Sar</taxon>
        <taxon>Alveolata</taxon>
        <taxon>Ciliophora</taxon>
        <taxon>Intramacronucleata</taxon>
        <taxon>Oligohymenophorea</taxon>
        <taxon>Peniculida</taxon>
        <taxon>Parameciidae</taxon>
        <taxon>Paramecium</taxon>
    </lineage>
</organism>
<dbReference type="OrthoDB" id="312485at2759"/>
<dbReference type="KEGG" id="ptm:GSPATT00036003001"/>
<keyword evidence="1" id="KW-0175">Coiled coil</keyword>
<dbReference type="OMA" id="AMTNTNQ"/>
<feature type="coiled-coil region" evidence="1">
    <location>
        <begin position="77"/>
        <end position="104"/>
    </location>
</feature>
<feature type="compositionally biased region" description="Low complexity" evidence="2">
    <location>
        <begin position="11"/>
        <end position="21"/>
    </location>
</feature>
<accession>A0C7V5</accession>
<dbReference type="RefSeq" id="XP_001434269.1">
    <property type="nucleotide sequence ID" value="XM_001434232.1"/>
</dbReference>
<dbReference type="Proteomes" id="UP000000600">
    <property type="component" value="Unassembled WGS sequence"/>
</dbReference>
<dbReference type="AlphaFoldDB" id="A0C7V5"/>
<dbReference type="GeneID" id="5020054"/>
<dbReference type="InParanoid" id="A0C7V5"/>
<protein>
    <submittedName>
        <fullName evidence="3">Uncharacterized protein</fullName>
    </submittedName>
</protein>
<name>A0C7V5_PARTE</name>
<proteinExistence type="predicted"/>
<evidence type="ECO:0000256" key="1">
    <source>
        <dbReference type="SAM" id="Coils"/>
    </source>
</evidence>
<reference evidence="3 4" key="1">
    <citation type="journal article" date="2006" name="Nature">
        <title>Global trends of whole-genome duplications revealed by the ciliate Paramecium tetraurelia.</title>
        <authorList>
            <consortium name="Genoscope"/>
            <person name="Aury J.-M."/>
            <person name="Jaillon O."/>
            <person name="Duret L."/>
            <person name="Noel B."/>
            <person name="Jubin C."/>
            <person name="Porcel B.M."/>
            <person name="Segurens B."/>
            <person name="Daubin V."/>
            <person name="Anthouard V."/>
            <person name="Aiach N."/>
            <person name="Arnaiz O."/>
            <person name="Billaut A."/>
            <person name="Beisson J."/>
            <person name="Blanc I."/>
            <person name="Bouhouche K."/>
            <person name="Camara F."/>
            <person name="Duharcourt S."/>
            <person name="Guigo R."/>
            <person name="Gogendeau D."/>
            <person name="Katinka M."/>
            <person name="Keller A.-M."/>
            <person name="Kissmehl R."/>
            <person name="Klotz C."/>
            <person name="Koll F."/>
            <person name="Le Moue A."/>
            <person name="Lepere C."/>
            <person name="Malinsky S."/>
            <person name="Nowacki M."/>
            <person name="Nowak J.K."/>
            <person name="Plattner H."/>
            <person name="Poulain J."/>
            <person name="Ruiz F."/>
            <person name="Serrano V."/>
            <person name="Zagulski M."/>
            <person name="Dessen P."/>
            <person name="Betermier M."/>
            <person name="Weissenbach J."/>
            <person name="Scarpelli C."/>
            <person name="Schachter V."/>
            <person name="Sperling L."/>
            <person name="Meyer E."/>
            <person name="Cohen J."/>
            <person name="Wincker P."/>
        </authorList>
    </citation>
    <scope>NUCLEOTIDE SEQUENCE [LARGE SCALE GENOMIC DNA]</scope>
    <source>
        <strain evidence="3 4">Stock d4-2</strain>
    </source>
</reference>
<evidence type="ECO:0000256" key="2">
    <source>
        <dbReference type="SAM" id="MobiDB-lite"/>
    </source>
</evidence>
<dbReference type="HOGENOM" id="CLU_1996985_0_0_1"/>
<feature type="region of interest" description="Disordered" evidence="2">
    <location>
        <begin position="1"/>
        <end position="21"/>
    </location>
</feature>
<sequence>MTSIEKFGTSNQEQQNQQTQKEAQFFNSYKSNIQVDKREHFIEYKPFHTNQTLNNQAHFPLGISMNLNNSFQIKQNQKEIEQSRKEKEIRIQDLKNVAQKAVQRRKEKVLEKYLQPNQNIIDDYL</sequence>
<evidence type="ECO:0000313" key="3">
    <source>
        <dbReference type="EMBL" id="CAK66872.1"/>
    </source>
</evidence>
<evidence type="ECO:0000313" key="4">
    <source>
        <dbReference type="Proteomes" id="UP000000600"/>
    </source>
</evidence>
<dbReference type="EMBL" id="CT868048">
    <property type="protein sequence ID" value="CAK66872.1"/>
    <property type="molecule type" value="Genomic_DNA"/>
</dbReference>